<dbReference type="EMBL" id="JBBPBM010001611">
    <property type="protein sequence ID" value="KAK8483101.1"/>
    <property type="molecule type" value="Genomic_DNA"/>
</dbReference>
<accession>A0ABR1ZRS1</accession>
<reference evidence="1 2" key="1">
    <citation type="journal article" date="2024" name="G3 (Bethesda)">
        <title>Genome assembly of Hibiscus sabdariffa L. provides insights into metabolisms of medicinal natural products.</title>
        <authorList>
            <person name="Kim T."/>
        </authorList>
    </citation>
    <scope>NUCLEOTIDE SEQUENCE [LARGE SCALE GENOMIC DNA]</scope>
    <source>
        <strain evidence="1">TK-2024</strain>
        <tissue evidence="1">Old leaves</tissue>
    </source>
</reference>
<protein>
    <submittedName>
        <fullName evidence="1">Uncharacterized protein</fullName>
    </submittedName>
</protein>
<sequence>MISRQQPNGVELVSSENPNTWMFDDYSLLYDITVSGGDLPSLDPSAPIWSSNPPRVRSGTCTVAGSKACREKMKRKLL</sequence>
<keyword evidence="2" id="KW-1185">Reference proteome</keyword>
<proteinExistence type="predicted"/>
<evidence type="ECO:0000313" key="1">
    <source>
        <dbReference type="EMBL" id="KAK8483101.1"/>
    </source>
</evidence>
<comment type="caution">
    <text evidence="1">The sequence shown here is derived from an EMBL/GenBank/DDBJ whole genome shotgun (WGS) entry which is preliminary data.</text>
</comment>
<dbReference type="Proteomes" id="UP001472677">
    <property type="component" value="Unassembled WGS sequence"/>
</dbReference>
<evidence type="ECO:0000313" key="2">
    <source>
        <dbReference type="Proteomes" id="UP001472677"/>
    </source>
</evidence>
<name>A0ABR1ZRS1_9ROSI</name>
<gene>
    <name evidence="1" type="ORF">V6N12_011500</name>
</gene>
<organism evidence="1 2">
    <name type="scientific">Hibiscus sabdariffa</name>
    <name type="common">roselle</name>
    <dbReference type="NCBI Taxonomy" id="183260"/>
    <lineage>
        <taxon>Eukaryota</taxon>
        <taxon>Viridiplantae</taxon>
        <taxon>Streptophyta</taxon>
        <taxon>Embryophyta</taxon>
        <taxon>Tracheophyta</taxon>
        <taxon>Spermatophyta</taxon>
        <taxon>Magnoliopsida</taxon>
        <taxon>eudicotyledons</taxon>
        <taxon>Gunneridae</taxon>
        <taxon>Pentapetalae</taxon>
        <taxon>rosids</taxon>
        <taxon>malvids</taxon>
        <taxon>Malvales</taxon>
        <taxon>Malvaceae</taxon>
        <taxon>Malvoideae</taxon>
        <taxon>Hibiscus</taxon>
    </lineage>
</organism>